<dbReference type="AlphaFoldDB" id="A0A0W0G7T1"/>
<evidence type="ECO:0000256" key="1">
    <source>
        <dbReference type="SAM" id="MobiDB-lite"/>
    </source>
</evidence>
<keyword evidence="2" id="KW-0812">Transmembrane</keyword>
<keyword evidence="2" id="KW-0472">Membrane</keyword>
<feature type="transmembrane region" description="Helical" evidence="2">
    <location>
        <begin position="259"/>
        <end position="276"/>
    </location>
</feature>
<protein>
    <submittedName>
        <fullName evidence="3">Uncharacterized protein</fullName>
    </submittedName>
</protein>
<gene>
    <name evidence="3" type="ORF">WG66_2798</name>
</gene>
<feature type="transmembrane region" description="Helical" evidence="2">
    <location>
        <begin position="119"/>
        <end position="141"/>
    </location>
</feature>
<accession>A0A0W0G7T1</accession>
<evidence type="ECO:0000256" key="2">
    <source>
        <dbReference type="SAM" id="Phobius"/>
    </source>
</evidence>
<dbReference type="EMBL" id="LATX01000889">
    <property type="protein sequence ID" value="KTB44632.1"/>
    <property type="molecule type" value="Genomic_DNA"/>
</dbReference>
<name>A0A0W0G7T1_MONRR</name>
<feature type="compositionally biased region" description="Polar residues" evidence="1">
    <location>
        <begin position="317"/>
        <end position="329"/>
    </location>
</feature>
<feature type="transmembrane region" description="Helical" evidence="2">
    <location>
        <begin position="153"/>
        <end position="176"/>
    </location>
</feature>
<feature type="transmembrane region" description="Helical" evidence="2">
    <location>
        <begin position="196"/>
        <end position="220"/>
    </location>
</feature>
<organism evidence="3 4">
    <name type="scientific">Moniliophthora roreri</name>
    <name type="common">Frosty pod rot fungus</name>
    <name type="synonym">Monilia roreri</name>
    <dbReference type="NCBI Taxonomy" id="221103"/>
    <lineage>
        <taxon>Eukaryota</taxon>
        <taxon>Fungi</taxon>
        <taxon>Dikarya</taxon>
        <taxon>Basidiomycota</taxon>
        <taxon>Agaricomycotina</taxon>
        <taxon>Agaricomycetes</taxon>
        <taxon>Agaricomycetidae</taxon>
        <taxon>Agaricales</taxon>
        <taxon>Marasmiineae</taxon>
        <taxon>Marasmiaceae</taxon>
        <taxon>Moniliophthora</taxon>
    </lineage>
</organism>
<proteinExistence type="predicted"/>
<reference evidence="3 4" key="1">
    <citation type="submission" date="2015-12" db="EMBL/GenBank/DDBJ databases">
        <title>Draft genome sequence of Moniliophthora roreri, the causal agent of frosty pod rot of cacao.</title>
        <authorList>
            <person name="Aime M.C."/>
            <person name="Diaz-Valderrama J.R."/>
            <person name="Kijpornyongpan T."/>
            <person name="Phillips-Mora W."/>
        </authorList>
    </citation>
    <scope>NUCLEOTIDE SEQUENCE [LARGE SCALE GENOMIC DNA]</scope>
    <source>
        <strain evidence="3 4">MCA 2952</strain>
    </source>
</reference>
<feature type="region of interest" description="Disordered" evidence="1">
    <location>
        <begin position="317"/>
        <end position="336"/>
    </location>
</feature>
<dbReference type="Proteomes" id="UP000054988">
    <property type="component" value="Unassembled WGS sequence"/>
</dbReference>
<feature type="transmembrane region" description="Helical" evidence="2">
    <location>
        <begin position="89"/>
        <end position="113"/>
    </location>
</feature>
<evidence type="ECO:0000313" key="4">
    <source>
        <dbReference type="Proteomes" id="UP000054988"/>
    </source>
</evidence>
<keyword evidence="2" id="KW-1133">Transmembrane helix</keyword>
<evidence type="ECO:0000313" key="3">
    <source>
        <dbReference type="EMBL" id="KTB44632.1"/>
    </source>
</evidence>
<sequence>MPNSLSFTSLYATMMGNGVSVAEPEVRSTGPPYVVGSYILAGTMGASIPFSPNLGTVFTDLQMFLWDFILHLGTEYRLLSRQKFRLPTIVYFLSRVSALFGLLSGTIFFTAPLDDYCSFLAKLMFGSLPPAITATSLLLFFRVSAVYTGNKRVVTAFFLYFLVVMGCSTLIPFTGIGEKVGPINPFCTIAKKDIRLVAAMLTIPLVNNIAIFIAVSVKLMPEEETENYSRDVMSKVQRFLRGKHLPGLSKTLFQDGQKYILTFIVITLITLAILSTRILPDIYGYIILAPHSAIENSVNCYLFRSVRASASRPDQNMETNINFRTNPELETQDLPR</sequence>
<comment type="caution">
    <text evidence="3">The sequence shown here is derived from an EMBL/GenBank/DDBJ whole genome shotgun (WGS) entry which is preliminary data.</text>
</comment>